<dbReference type="InterPro" id="IPR036236">
    <property type="entry name" value="Znf_C2H2_sf"/>
</dbReference>
<dbReference type="PANTHER" id="PTHR24379">
    <property type="entry name" value="KRAB AND ZINC FINGER DOMAIN-CONTAINING"/>
    <property type="match status" value="1"/>
</dbReference>
<dbReference type="GO" id="GO:0008270">
    <property type="term" value="F:zinc ion binding"/>
    <property type="evidence" value="ECO:0007669"/>
    <property type="project" value="UniProtKB-KW"/>
</dbReference>
<reference evidence="1 2" key="2">
    <citation type="journal article" date="2021" name="Genomics">
        <title>High-quality reference genome for Clonorchis sinensis.</title>
        <authorList>
            <person name="Young N.D."/>
            <person name="Stroehlein A.J."/>
            <person name="Kinkar L."/>
            <person name="Wang T."/>
            <person name="Sohn W.M."/>
            <person name="Chang B.C.H."/>
            <person name="Kaur P."/>
            <person name="Weisz D."/>
            <person name="Dudchenko O."/>
            <person name="Aiden E.L."/>
            <person name="Korhonen P.K."/>
            <person name="Gasser R.B."/>
        </authorList>
    </citation>
    <scope>NUCLEOTIDE SEQUENCE [LARGE SCALE GENOMIC DNA]</scope>
    <source>
        <strain evidence="1">Cs-k2</strain>
    </source>
</reference>
<name>A0A8T1MJK1_CLOSI</name>
<accession>A0A8T1MJK1</accession>
<dbReference type="Proteomes" id="UP000286415">
    <property type="component" value="Unassembled WGS sequence"/>
</dbReference>
<dbReference type="OrthoDB" id="10032537at2759"/>
<organism evidence="1 2">
    <name type="scientific">Clonorchis sinensis</name>
    <name type="common">Chinese liver fluke</name>
    <dbReference type="NCBI Taxonomy" id="79923"/>
    <lineage>
        <taxon>Eukaryota</taxon>
        <taxon>Metazoa</taxon>
        <taxon>Spiralia</taxon>
        <taxon>Lophotrochozoa</taxon>
        <taxon>Platyhelminthes</taxon>
        <taxon>Trematoda</taxon>
        <taxon>Digenea</taxon>
        <taxon>Opisthorchiida</taxon>
        <taxon>Opisthorchiata</taxon>
        <taxon>Opisthorchiidae</taxon>
        <taxon>Clonorchis</taxon>
    </lineage>
</organism>
<gene>
    <name evidence="1" type="ORF">CSKR_200997</name>
</gene>
<protein>
    <submittedName>
        <fullName evidence="1">Zinc finger protein 280A</fullName>
    </submittedName>
</protein>
<dbReference type="PROSITE" id="PS00028">
    <property type="entry name" value="ZINC_FINGER_C2H2_1"/>
    <property type="match status" value="2"/>
</dbReference>
<dbReference type="Pfam" id="PF05605">
    <property type="entry name" value="zf-Di19"/>
    <property type="match status" value="1"/>
</dbReference>
<dbReference type="Gene3D" id="3.30.160.60">
    <property type="entry name" value="Classic Zinc Finger"/>
    <property type="match status" value="1"/>
</dbReference>
<comment type="caution">
    <text evidence="1">The sequence shown here is derived from an EMBL/GenBank/DDBJ whole genome shotgun (WGS) entry which is preliminary data.</text>
</comment>
<proteinExistence type="predicted"/>
<keyword evidence="2" id="KW-1185">Reference proteome</keyword>
<dbReference type="PANTHER" id="PTHR24379:SF121">
    <property type="entry name" value="C2H2-TYPE DOMAIN-CONTAINING PROTEIN"/>
    <property type="match status" value="1"/>
</dbReference>
<dbReference type="InterPro" id="IPR013087">
    <property type="entry name" value="Znf_C2H2_type"/>
</dbReference>
<dbReference type="GO" id="GO:0003677">
    <property type="term" value="F:DNA binding"/>
    <property type="evidence" value="ECO:0007669"/>
    <property type="project" value="UniProtKB-KW"/>
</dbReference>
<dbReference type="SMART" id="SM00355">
    <property type="entry name" value="ZnF_C2H2"/>
    <property type="match status" value="5"/>
</dbReference>
<dbReference type="EMBL" id="NIRI02000042">
    <property type="protein sequence ID" value="KAG5449567.1"/>
    <property type="molecule type" value="Genomic_DNA"/>
</dbReference>
<dbReference type="InterPro" id="IPR008598">
    <property type="entry name" value="Di19_Zn-bd"/>
</dbReference>
<evidence type="ECO:0000313" key="2">
    <source>
        <dbReference type="Proteomes" id="UP000286415"/>
    </source>
</evidence>
<dbReference type="InterPro" id="IPR057618">
    <property type="entry name" value="Znf_POGZ/Z280C-D-like"/>
</dbReference>
<evidence type="ECO:0000313" key="1">
    <source>
        <dbReference type="EMBL" id="KAG5449567.1"/>
    </source>
</evidence>
<dbReference type="PROSITE" id="PS50157">
    <property type="entry name" value="ZINC_FINGER_C2H2_2"/>
    <property type="match status" value="1"/>
</dbReference>
<sequence>MTTTAPVPIQLQGSLTLVRSKSPPTTRAVSRFHPASPVRVPWLSYYFGTTATTSEQPKFEILSSQGLVVCPVCSQHFPNSKLLQHLALHLLVDELYLGTLWPYEFCPECISPQTRERMCDHRRVHSHLRDNGPATLLNGLFVCPACELSFASILKFAVHLYERHVFRDAPYVCSICHSFHTSRYAELMQHLSTSHNNTNQLFCPYCLKHFELPTVEKNSLSNIDVFSAHRLYDHMRSHWDDLTYRCDCCRLDFTHRRDLRLHEYLQHQGFNPSPTPTDCTSTTDTAFADDHLSSNQLCLYYSNHLRTTTPRMSLKCLECGESLRQPISRHFNLTVRCPSCRFASSCSMAVHCHWCNVHSAPPVPSSSSYIMDLSKQLTSWERCVSSLLGSIHLDQKAKFTANPPPHDPCGSLFSRVRHCRHKHPPPDIEFRGLLRCRCGFRTIIGNQMARHLASGRCKSTTAYLDYSPRLPIFSVVERSRKSLLRARKRALDKFNASPFVLQSVGLLSTR</sequence>
<reference evidence="1 2" key="1">
    <citation type="journal article" date="2018" name="Biotechnol. Adv.">
        <title>Improved genomic resources and new bioinformatic workflow for the carcinogenic parasite Clonorchis sinensis: Biotechnological implications.</title>
        <authorList>
            <person name="Wang D."/>
            <person name="Korhonen P.K."/>
            <person name="Gasser R.B."/>
            <person name="Young N.D."/>
        </authorList>
    </citation>
    <scope>NUCLEOTIDE SEQUENCE [LARGE SCALE GENOMIC DNA]</scope>
    <source>
        <strain evidence="1">Cs-k2</strain>
    </source>
</reference>
<dbReference type="SUPFAM" id="SSF57667">
    <property type="entry name" value="beta-beta-alpha zinc fingers"/>
    <property type="match status" value="1"/>
</dbReference>
<dbReference type="Pfam" id="PF25429">
    <property type="entry name" value="zf-POGZ"/>
    <property type="match status" value="1"/>
</dbReference>